<gene>
    <name evidence="5" type="ORF">ACFQRG_03495</name>
</gene>
<evidence type="ECO:0000313" key="6">
    <source>
        <dbReference type="Proteomes" id="UP001596505"/>
    </source>
</evidence>
<dbReference type="InterPro" id="IPR018356">
    <property type="entry name" value="Tscrpt_reg_HTH_DeoR_CS"/>
</dbReference>
<proteinExistence type="predicted"/>
<dbReference type="PROSITE" id="PS51000">
    <property type="entry name" value="HTH_DEOR_2"/>
    <property type="match status" value="1"/>
</dbReference>
<dbReference type="PROSITE" id="PS00894">
    <property type="entry name" value="HTH_DEOR_1"/>
    <property type="match status" value="1"/>
</dbReference>
<protein>
    <submittedName>
        <fullName evidence="5">DeoR family transcriptional regulator</fullName>
    </submittedName>
</protein>
<evidence type="ECO:0000259" key="4">
    <source>
        <dbReference type="PROSITE" id="PS51000"/>
    </source>
</evidence>
<evidence type="ECO:0000256" key="3">
    <source>
        <dbReference type="ARBA" id="ARBA00023163"/>
    </source>
</evidence>
<evidence type="ECO:0000256" key="1">
    <source>
        <dbReference type="ARBA" id="ARBA00023015"/>
    </source>
</evidence>
<accession>A0ABW2PTY8</accession>
<dbReference type="SMART" id="SM00420">
    <property type="entry name" value="HTH_DEOR"/>
    <property type="match status" value="1"/>
</dbReference>
<keyword evidence="1" id="KW-0805">Transcription regulation</keyword>
<feature type="domain" description="HTH deoR-type" evidence="4">
    <location>
        <begin position="3"/>
        <end position="58"/>
    </location>
</feature>
<organism evidence="5 6">
    <name type="scientific">Scopulibacillus cellulosilyticus</name>
    <dbReference type="NCBI Taxonomy" id="2665665"/>
    <lineage>
        <taxon>Bacteria</taxon>
        <taxon>Bacillati</taxon>
        <taxon>Bacillota</taxon>
        <taxon>Bacilli</taxon>
        <taxon>Bacillales</taxon>
        <taxon>Sporolactobacillaceae</taxon>
        <taxon>Scopulibacillus</taxon>
    </lineage>
</organism>
<sequence length="195" mass="22288">MLPIERQKLIKKWIEEQKDMKISELSRRLNVSEMTIHRDVQALIDEGTVVKTFGGITLSPEWKEEERAVHDRCVYCYRKIHERLSVRLIKKDGGMEVACCAHCGLLRLNQLNDSVTQGICYDFLLNTTISVFSASYVVEPELQVGCCHPQILTFGASSHAKRFVKGFGGRYMNYDDVIKEVANYMCSSREGCKTN</sequence>
<evidence type="ECO:0000313" key="5">
    <source>
        <dbReference type="EMBL" id="MFC7392035.1"/>
    </source>
</evidence>
<keyword evidence="2" id="KW-0238">DNA-binding</keyword>
<dbReference type="Pfam" id="PF08220">
    <property type="entry name" value="HTH_DeoR"/>
    <property type="match status" value="1"/>
</dbReference>
<dbReference type="InterPro" id="IPR001034">
    <property type="entry name" value="DeoR_HTH"/>
</dbReference>
<dbReference type="RefSeq" id="WP_380963646.1">
    <property type="nucleotide sequence ID" value="NZ_JBHTCO010000004.1"/>
</dbReference>
<dbReference type="SUPFAM" id="SSF46785">
    <property type="entry name" value="Winged helix' DNA-binding domain"/>
    <property type="match status" value="1"/>
</dbReference>
<comment type="caution">
    <text evidence="5">The sequence shown here is derived from an EMBL/GenBank/DDBJ whole genome shotgun (WGS) entry which is preliminary data.</text>
</comment>
<reference evidence="6" key="1">
    <citation type="journal article" date="2019" name="Int. J. Syst. Evol. Microbiol.">
        <title>The Global Catalogue of Microorganisms (GCM) 10K type strain sequencing project: providing services to taxonomists for standard genome sequencing and annotation.</title>
        <authorList>
            <consortium name="The Broad Institute Genomics Platform"/>
            <consortium name="The Broad Institute Genome Sequencing Center for Infectious Disease"/>
            <person name="Wu L."/>
            <person name="Ma J."/>
        </authorList>
    </citation>
    <scope>NUCLEOTIDE SEQUENCE [LARGE SCALE GENOMIC DNA]</scope>
    <source>
        <strain evidence="6">CGMCC 1.16305</strain>
    </source>
</reference>
<dbReference type="SUPFAM" id="SSF160387">
    <property type="entry name" value="NosL/MerB-like"/>
    <property type="match status" value="1"/>
</dbReference>
<evidence type="ECO:0000256" key="2">
    <source>
        <dbReference type="ARBA" id="ARBA00023125"/>
    </source>
</evidence>
<dbReference type="Gene3D" id="1.10.10.10">
    <property type="entry name" value="Winged helix-like DNA-binding domain superfamily/Winged helix DNA-binding domain"/>
    <property type="match status" value="1"/>
</dbReference>
<dbReference type="EMBL" id="JBHTCO010000004">
    <property type="protein sequence ID" value="MFC7392035.1"/>
    <property type="molecule type" value="Genomic_DNA"/>
</dbReference>
<dbReference type="PRINTS" id="PR00037">
    <property type="entry name" value="HTHLACR"/>
</dbReference>
<keyword evidence="6" id="KW-1185">Reference proteome</keyword>
<dbReference type="InterPro" id="IPR036388">
    <property type="entry name" value="WH-like_DNA-bd_sf"/>
</dbReference>
<dbReference type="InterPro" id="IPR008719">
    <property type="entry name" value="N2O_reductase_NosL"/>
</dbReference>
<dbReference type="Proteomes" id="UP001596505">
    <property type="component" value="Unassembled WGS sequence"/>
</dbReference>
<keyword evidence="3" id="KW-0804">Transcription</keyword>
<dbReference type="InterPro" id="IPR036390">
    <property type="entry name" value="WH_DNA-bd_sf"/>
</dbReference>
<dbReference type="PANTHER" id="PTHR41247:SF1">
    <property type="entry name" value="HTH-TYPE TRANSCRIPTIONAL REPRESSOR YCNK"/>
    <property type="match status" value="1"/>
</dbReference>
<name>A0ABW2PTY8_9BACL</name>
<dbReference type="PANTHER" id="PTHR41247">
    <property type="entry name" value="HTH-TYPE TRANSCRIPTIONAL REPRESSOR YCNK"/>
    <property type="match status" value="1"/>
</dbReference>